<dbReference type="Proteomes" id="UP000061018">
    <property type="component" value="Chromosome"/>
</dbReference>
<organism evidence="1 2">
    <name type="scientific">Streptomyces ambofaciens (strain ATCC 23877 / 3486 / DSM 40053 / JCM 4204 / NBRC 12836 / NRRL B-2516)</name>
    <dbReference type="NCBI Taxonomy" id="278992"/>
    <lineage>
        <taxon>Bacteria</taxon>
        <taxon>Bacillati</taxon>
        <taxon>Actinomycetota</taxon>
        <taxon>Actinomycetes</taxon>
        <taxon>Kitasatosporales</taxon>
        <taxon>Streptomycetaceae</taxon>
        <taxon>Streptomyces</taxon>
    </lineage>
</organism>
<evidence type="ECO:0000313" key="1">
    <source>
        <dbReference type="EMBL" id="AKZ53356.1"/>
    </source>
</evidence>
<dbReference type="AlphaFoldDB" id="A0A0K2AKB3"/>
<dbReference type="KEGG" id="samb:SAM23877_0307"/>
<gene>
    <name evidence="1" type="ORF">SAM23877_0307</name>
</gene>
<dbReference type="EMBL" id="CP012382">
    <property type="protein sequence ID" value="AKZ53356.1"/>
    <property type="molecule type" value="Genomic_DNA"/>
</dbReference>
<protein>
    <submittedName>
        <fullName evidence="1">Uncharacterized protein</fullName>
    </submittedName>
</protein>
<evidence type="ECO:0000313" key="2">
    <source>
        <dbReference type="Proteomes" id="UP000061018"/>
    </source>
</evidence>
<accession>A0A0K2AKB3</accession>
<reference evidence="2" key="1">
    <citation type="journal article" date="2015" name="J. Biotechnol.">
        <title>Complete genome sequence of Streptomyces ambofaciens ATCC 23877, the spiramycin producer.</title>
        <authorList>
            <person name="Thibessard A."/>
            <person name="Haas D."/>
            <person name="Gerbaud C."/>
            <person name="Aigle B."/>
            <person name="Lautru S."/>
            <person name="Pernodet J.L."/>
            <person name="Leblond P."/>
        </authorList>
    </citation>
    <scope>NUCLEOTIDE SEQUENCE [LARGE SCALE GENOMIC DNA]</scope>
    <source>
        <strain evidence="2">ATCC 23877 / 3486 / DSM 40053 / JCM 4204 / NBRC 12836 / NRRL B-2516</strain>
    </source>
</reference>
<proteinExistence type="predicted"/>
<sequence length="55" mass="5838">MFGSSTRGTNQPCPRLVPNRLFGAPAGPRIPQDMRLLLPVVPARGGTPARTGPWA</sequence>
<name>A0A0K2AKB3_STRA7</name>